<reference evidence="2 3" key="1">
    <citation type="journal article" date="2009" name="J. Bacteriol.">
        <title>Complete and draft genome sequences of six members of the Aquificales.</title>
        <authorList>
            <person name="Reysenbach A.L."/>
            <person name="Hamamura N."/>
            <person name="Podar M."/>
            <person name="Griffiths E."/>
            <person name="Ferreira S."/>
            <person name="Hochstein R."/>
            <person name="Heidelberg J."/>
            <person name="Johnson J."/>
            <person name="Mead D."/>
            <person name="Pohorille A."/>
            <person name="Sarmiento M."/>
            <person name="Schweighofer K."/>
            <person name="Seshadri R."/>
            <person name="Voytek M.A."/>
        </authorList>
    </citation>
    <scope>NUCLEOTIDE SEQUENCE [LARGE SCALE GENOMIC DNA]</scope>
    <source>
        <strain evidence="3">DSM 14350 / EX-H1</strain>
    </source>
</reference>
<dbReference type="EMBL" id="CP001230">
    <property type="protein sequence ID" value="ACO04327.1"/>
    <property type="molecule type" value="Genomic_DNA"/>
</dbReference>
<gene>
    <name evidence="2" type="ordered locus">PERMA_0577</name>
</gene>
<organism evidence="2 3">
    <name type="scientific">Persephonella marina (strain DSM 14350 / EX-H1)</name>
    <dbReference type="NCBI Taxonomy" id="123214"/>
    <lineage>
        <taxon>Bacteria</taxon>
        <taxon>Pseudomonadati</taxon>
        <taxon>Aquificota</taxon>
        <taxon>Aquificia</taxon>
        <taxon>Aquificales</taxon>
        <taxon>Hydrogenothermaceae</taxon>
        <taxon>Persephonella</taxon>
    </lineage>
</organism>
<keyword evidence="1" id="KW-0812">Transmembrane</keyword>
<name>C0QUK1_PERMH</name>
<dbReference type="STRING" id="123214.PERMA_0577"/>
<dbReference type="eggNOG" id="ENOG5034CE7">
    <property type="taxonomic scope" value="Bacteria"/>
</dbReference>
<proteinExistence type="predicted"/>
<keyword evidence="1" id="KW-1133">Transmembrane helix</keyword>
<dbReference type="Proteomes" id="UP000001366">
    <property type="component" value="Chromosome"/>
</dbReference>
<accession>C0QUK1</accession>
<keyword evidence="1" id="KW-0472">Membrane</keyword>
<dbReference type="OrthoDB" id="15556at2"/>
<evidence type="ECO:0000256" key="1">
    <source>
        <dbReference type="SAM" id="Phobius"/>
    </source>
</evidence>
<sequence>MTVRYVVNLLPVFFLVLFNFSIGIEREKELEVKILEKISTDIVGKDYIKVYLIGYPRDKVLKYGRRLLITHSCYSADIIIAKEKKKIPCKGKIILTTNYYLLLEYPDAIGAFYWKKGRPHIVFLKERLEEKGITLPYEYEKFIIELSDREND</sequence>
<dbReference type="HOGENOM" id="CLU_144787_0_0_0"/>
<dbReference type="AlphaFoldDB" id="C0QUK1"/>
<keyword evidence="3" id="KW-1185">Reference proteome</keyword>
<protein>
    <submittedName>
        <fullName evidence="2">Uncharacterized protein</fullName>
    </submittedName>
</protein>
<dbReference type="KEGG" id="pmx:PERMA_0577"/>
<evidence type="ECO:0000313" key="2">
    <source>
        <dbReference type="EMBL" id="ACO04327.1"/>
    </source>
</evidence>
<evidence type="ECO:0000313" key="3">
    <source>
        <dbReference type="Proteomes" id="UP000001366"/>
    </source>
</evidence>
<dbReference type="RefSeq" id="WP_012676565.1">
    <property type="nucleotide sequence ID" value="NC_012440.1"/>
</dbReference>
<dbReference type="PaxDb" id="123214-PERMA_0577"/>
<feature type="transmembrane region" description="Helical" evidence="1">
    <location>
        <begin position="6"/>
        <end position="24"/>
    </location>
</feature>